<dbReference type="Proteomes" id="UP000061018">
    <property type="component" value="Chromosome"/>
</dbReference>
<sequence length="44" mass="5231">MIVREPDMRIVHALPDQEPVEFDKPRSVYASWITEELMRETEEG</sequence>
<evidence type="ECO:0000313" key="1">
    <source>
        <dbReference type="EMBL" id="AKZ59196.1"/>
    </source>
</evidence>
<accession>A0A0K2B228</accession>
<dbReference type="RefSeq" id="WP_280518083.1">
    <property type="nucleotide sequence ID" value="NZ_CP012382.1"/>
</dbReference>
<reference evidence="2" key="1">
    <citation type="journal article" date="2015" name="J. Biotechnol.">
        <title>Complete genome sequence of Streptomyces ambofaciens ATCC 23877, the spiramycin producer.</title>
        <authorList>
            <person name="Thibessard A."/>
            <person name="Haas D."/>
            <person name="Gerbaud C."/>
            <person name="Aigle B."/>
            <person name="Lautru S."/>
            <person name="Pernodet J.L."/>
            <person name="Leblond P."/>
        </authorList>
    </citation>
    <scope>NUCLEOTIDE SEQUENCE [LARGE SCALE GENOMIC DNA]</scope>
    <source>
        <strain evidence="2">ATCC 23877 / 3486 / DSM 40053 / JCM 4204 / NBRC 12836 / NRRL B-2516</strain>
    </source>
</reference>
<dbReference type="AlphaFoldDB" id="A0A0K2B228"/>
<dbReference type="KEGG" id="samb:SAM23877_6151"/>
<organism evidence="1 2">
    <name type="scientific">Streptomyces ambofaciens (strain ATCC 23877 / 3486 / DSM 40053 / JCM 4204 / NBRC 12836 / NRRL B-2516)</name>
    <dbReference type="NCBI Taxonomy" id="278992"/>
    <lineage>
        <taxon>Bacteria</taxon>
        <taxon>Bacillati</taxon>
        <taxon>Actinomycetota</taxon>
        <taxon>Actinomycetes</taxon>
        <taxon>Kitasatosporales</taxon>
        <taxon>Streptomycetaceae</taxon>
        <taxon>Streptomyces</taxon>
    </lineage>
</organism>
<proteinExistence type="predicted"/>
<name>A0A0K2B228_STRA7</name>
<protein>
    <submittedName>
        <fullName evidence="1">Uncharacterized protein</fullName>
    </submittedName>
</protein>
<evidence type="ECO:0000313" key="2">
    <source>
        <dbReference type="Proteomes" id="UP000061018"/>
    </source>
</evidence>
<dbReference type="EMBL" id="CP012382">
    <property type="protein sequence ID" value="AKZ59196.1"/>
    <property type="molecule type" value="Genomic_DNA"/>
</dbReference>
<gene>
    <name evidence="1" type="ORF">SAM23877_6151</name>
</gene>